<feature type="domain" description="Apple" evidence="22">
    <location>
        <begin position="407"/>
        <end position="489"/>
    </location>
</feature>
<dbReference type="SMART" id="SM00473">
    <property type="entry name" value="PAN_AP"/>
    <property type="match status" value="1"/>
</dbReference>
<feature type="non-terminal residue" evidence="23">
    <location>
        <position position="910"/>
    </location>
</feature>
<evidence type="ECO:0000259" key="20">
    <source>
        <dbReference type="PROSITE" id="PS50011"/>
    </source>
</evidence>
<evidence type="ECO:0000256" key="16">
    <source>
        <dbReference type="ARBA" id="ARBA00023170"/>
    </source>
</evidence>
<keyword evidence="11" id="KW-0418">Kinase</keyword>
<evidence type="ECO:0000256" key="17">
    <source>
        <dbReference type="ARBA" id="ARBA00023180"/>
    </source>
</evidence>
<dbReference type="Proteomes" id="UP001281410">
    <property type="component" value="Unassembled WGS sequence"/>
</dbReference>
<keyword evidence="4" id="KW-0723">Serine/threonine-protein kinase</keyword>
<keyword evidence="24" id="KW-1185">Reference proteome</keyword>
<dbReference type="AlphaFoldDB" id="A0AAE0DTL5"/>
<evidence type="ECO:0000256" key="6">
    <source>
        <dbReference type="ARBA" id="ARBA00022679"/>
    </source>
</evidence>
<organism evidence="23 24">
    <name type="scientific">Dipteronia sinensis</name>
    <dbReference type="NCBI Taxonomy" id="43782"/>
    <lineage>
        <taxon>Eukaryota</taxon>
        <taxon>Viridiplantae</taxon>
        <taxon>Streptophyta</taxon>
        <taxon>Embryophyta</taxon>
        <taxon>Tracheophyta</taxon>
        <taxon>Spermatophyta</taxon>
        <taxon>Magnoliopsida</taxon>
        <taxon>eudicotyledons</taxon>
        <taxon>Gunneridae</taxon>
        <taxon>Pentapetalae</taxon>
        <taxon>rosids</taxon>
        <taxon>malvids</taxon>
        <taxon>Sapindales</taxon>
        <taxon>Sapindaceae</taxon>
        <taxon>Hippocastanoideae</taxon>
        <taxon>Acereae</taxon>
        <taxon>Dipteronia</taxon>
    </lineage>
</organism>
<keyword evidence="17" id="KW-0325">Glycoprotein</keyword>
<keyword evidence="3" id="KW-1003">Cell membrane</keyword>
<evidence type="ECO:0000256" key="1">
    <source>
        <dbReference type="ARBA" id="ARBA00004251"/>
    </source>
</evidence>
<dbReference type="PANTHER" id="PTHR27002:SF1103">
    <property type="entry name" value="RECEPTOR-LIKE SERINE_THREONINE-PROTEIN KINASE"/>
    <property type="match status" value="1"/>
</dbReference>
<dbReference type="CDD" id="cd01098">
    <property type="entry name" value="PAN_AP_plant"/>
    <property type="match status" value="1"/>
</dbReference>
<dbReference type="PROSITE" id="PS50011">
    <property type="entry name" value="PROTEIN_KINASE_DOM"/>
    <property type="match status" value="1"/>
</dbReference>
<protein>
    <recommendedName>
        <fullName evidence="2">non-specific serine/threonine protein kinase</fullName>
        <ecNumber evidence="2">2.7.11.1</ecNumber>
    </recommendedName>
</protein>
<dbReference type="FunFam" id="1.10.510.10:FF:000060">
    <property type="entry name" value="G-type lectin S-receptor-like serine/threonine-protein kinase"/>
    <property type="match status" value="1"/>
</dbReference>
<keyword evidence="13" id="KW-1133">Transmembrane helix</keyword>
<dbReference type="Pfam" id="PF07714">
    <property type="entry name" value="PK_Tyr_Ser-Thr"/>
    <property type="match status" value="1"/>
</dbReference>
<evidence type="ECO:0000256" key="9">
    <source>
        <dbReference type="ARBA" id="ARBA00022734"/>
    </source>
</evidence>
<keyword evidence="7" id="KW-0812">Transmembrane</keyword>
<comment type="catalytic activity">
    <reaction evidence="19">
        <text>L-seryl-[protein] + ATP = O-phospho-L-seryl-[protein] + ADP + H(+)</text>
        <dbReference type="Rhea" id="RHEA:17989"/>
        <dbReference type="Rhea" id="RHEA-COMP:9863"/>
        <dbReference type="Rhea" id="RHEA-COMP:11604"/>
        <dbReference type="ChEBI" id="CHEBI:15378"/>
        <dbReference type="ChEBI" id="CHEBI:29999"/>
        <dbReference type="ChEBI" id="CHEBI:30616"/>
        <dbReference type="ChEBI" id="CHEBI:83421"/>
        <dbReference type="ChEBI" id="CHEBI:456216"/>
        <dbReference type="EC" id="2.7.11.1"/>
    </reaction>
</comment>
<dbReference type="Gene3D" id="1.10.510.10">
    <property type="entry name" value="Transferase(Phosphotransferase) domain 1"/>
    <property type="match status" value="2"/>
</dbReference>
<keyword evidence="15" id="KW-1015">Disulfide bond</keyword>
<keyword evidence="9" id="KW-0430">Lectin</keyword>
<dbReference type="PROSITE" id="PS50927">
    <property type="entry name" value="BULB_LECTIN"/>
    <property type="match status" value="1"/>
</dbReference>
<evidence type="ECO:0000313" key="23">
    <source>
        <dbReference type="EMBL" id="KAK3188213.1"/>
    </source>
</evidence>
<dbReference type="FunFam" id="3.30.200.20:FF:000330">
    <property type="entry name" value="G-type lectin S-receptor-like serine/threonine-protein kinase At4g03230"/>
    <property type="match status" value="1"/>
</dbReference>
<dbReference type="CDD" id="cd00028">
    <property type="entry name" value="B_lectin"/>
    <property type="match status" value="1"/>
</dbReference>
<evidence type="ECO:0000256" key="15">
    <source>
        <dbReference type="ARBA" id="ARBA00023157"/>
    </source>
</evidence>
<dbReference type="CDD" id="cd14066">
    <property type="entry name" value="STKc_IRAK"/>
    <property type="match status" value="1"/>
</dbReference>
<comment type="subcellular location">
    <subcellularLocation>
        <location evidence="1">Cell membrane</location>
        <topology evidence="1">Single-pass type I membrane protein</topology>
    </subcellularLocation>
</comment>
<evidence type="ECO:0000256" key="4">
    <source>
        <dbReference type="ARBA" id="ARBA00022527"/>
    </source>
</evidence>
<comment type="caution">
    <text evidence="23">The sequence shown here is derived from an EMBL/GenBank/DDBJ whole genome shotgun (WGS) entry which is preliminary data.</text>
</comment>
<sequence>GYISPEYALNGLFSVKSNVFSFGVILLEIVGGKKNWGFYHKSSSSNLLKYLSQILAHPKNTVQTLIFMGCNRALSILVLFVTFDLFSSLHALETITGTQFMADDENRSLVSSDGNFKLGFFSPGKSQARYVGIWFNKIPEQTVVWVANRETPIRNSAGIFKIGGDGNLAVFCCNQSSPLWSTNVSMPAQTSTAKLLNSGNLVLVAKETIIWQSFDYPTDTILPGMKFGWNRKTGLNRILTSWKSIDDPTPGEFSSGFDPHSIPQIFLYKNSVPHWRSGIWNGRILNGMIDVGSPKDYFSDQIDFINVTFVSKDNEIYIKFAPKKVDVFSIVVLESMGFLNRLIWHESQRWVKVQVTPQDMCDEYMRCGANAICDEDTFPHCACLPGFKRLYPQDWYLKCQETRKETCGKGDGEGFVRLKGVKFPDARNSILYNNMSLEECERECLKSCNCAGYANVYVDEMGRDCIAWYGELQDMRHYKSGQDFYHRVDAVELGMYCLFFHNSGLNSMLYDILFNSFTSFSSTNLFVFYFDYVLFYNNTGKKKQQCRQKLLFDSERSLSNYRDSSNTNSSASESGNIEITFFELNAVIAATENFSSANKLGRGGFGPVFKGQLANGQEIAVKRLSSNSGQGIEEFKNEVLLIAKLQHRNLVRLLGCCIEKDEKMLIYEFMPNKSLDYFIFDQSRKLLLDWKSRFEIILGIARGIIYLHQDSRLRIVHRDLKASNILLDGEMKPKISDFGTARIVGGDEIQENTKRVVGTFGYMSPEYALGGLFSVKSDVFSFGVILLEIISGKKNWGFYHESSSSNLLKYIWELWRDNKTLKIVDLCISNSCPVHDEVLRCIQVGLLCVQDDARDRPTMSNVVFMLCNEATLPCPKQSTFSFRRRNAPESSTKGTNCSANEVTITTLNAR</sequence>
<dbReference type="EC" id="2.7.11.1" evidence="2"/>
<evidence type="ECO:0000256" key="3">
    <source>
        <dbReference type="ARBA" id="ARBA00022475"/>
    </source>
</evidence>
<dbReference type="GO" id="GO:0004674">
    <property type="term" value="F:protein serine/threonine kinase activity"/>
    <property type="evidence" value="ECO:0007669"/>
    <property type="project" value="UniProtKB-KW"/>
</dbReference>
<evidence type="ECO:0000256" key="19">
    <source>
        <dbReference type="ARBA" id="ARBA00048679"/>
    </source>
</evidence>
<dbReference type="InterPro" id="IPR008271">
    <property type="entry name" value="Ser/Thr_kinase_AS"/>
</dbReference>
<dbReference type="Gene3D" id="2.90.10.10">
    <property type="entry name" value="Bulb-type lectin domain"/>
    <property type="match status" value="1"/>
</dbReference>
<dbReference type="PROSITE" id="PS50948">
    <property type="entry name" value="PAN"/>
    <property type="match status" value="1"/>
</dbReference>
<dbReference type="Pfam" id="PF00954">
    <property type="entry name" value="S_locus_glycop"/>
    <property type="match status" value="1"/>
</dbReference>
<dbReference type="InterPro" id="IPR036426">
    <property type="entry name" value="Bulb-type_lectin_dom_sf"/>
</dbReference>
<evidence type="ECO:0000256" key="5">
    <source>
        <dbReference type="ARBA" id="ARBA00022536"/>
    </source>
</evidence>
<dbReference type="PROSITE" id="PS00108">
    <property type="entry name" value="PROTEIN_KINASE_ST"/>
    <property type="match status" value="1"/>
</dbReference>
<dbReference type="InterPro" id="IPR000719">
    <property type="entry name" value="Prot_kinase_dom"/>
</dbReference>
<dbReference type="SUPFAM" id="SSF51110">
    <property type="entry name" value="alpha-D-mannose-specific plant lectins"/>
    <property type="match status" value="1"/>
</dbReference>
<keyword evidence="12" id="KW-0067">ATP-binding</keyword>
<evidence type="ECO:0000256" key="11">
    <source>
        <dbReference type="ARBA" id="ARBA00022777"/>
    </source>
</evidence>
<dbReference type="Pfam" id="PF08276">
    <property type="entry name" value="PAN_2"/>
    <property type="match status" value="1"/>
</dbReference>
<evidence type="ECO:0000256" key="8">
    <source>
        <dbReference type="ARBA" id="ARBA00022729"/>
    </source>
</evidence>
<name>A0AAE0DTL5_9ROSI</name>
<evidence type="ECO:0000256" key="10">
    <source>
        <dbReference type="ARBA" id="ARBA00022741"/>
    </source>
</evidence>
<dbReference type="FunFam" id="2.90.10.10:FF:000005">
    <property type="entry name" value="G-type lectin S-receptor-like serine/threonine-protein kinase"/>
    <property type="match status" value="1"/>
</dbReference>
<comment type="catalytic activity">
    <reaction evidence="18">
        <text>L-threonyl-[protein] + ATP = O-phospho-L-threonyl-[protein] + ADP + H(+)</text>
        <dbReference type="Rhea" id="RHEA:46608"/>
        <dbReference type="Rhea" id="RHEA-COMP:11060"/>
        <dbReference type="Rhea" id="RHEA-COMP:11605"/>
        <dbReference type="ChEBI" id="CHEBI:15378"/>
        <dbReference type="ChEBI" id="CHEBI:30013"/>
        <dbReference type="ChEBI" id="CHEBI:30616"/>
        <dbReference type="ChEBI" id="CHEBI:61977"/>
        <dbReference type="ChEBI" id="CHEBI:456216"/>
        <dbReference type="EC" id="2.7.11.1"/>
    </reaction>
</comment>
<dbReference type="GO" id="GO:0005886">
    <property type="term" value="C:plasma membrane"/>
    <property type="evidence" value="ECO:0007669"/>
    <property type="project" value="UniProtKB-SubCell"/>
</dbReference>
<dbReference type="PANTHER" id="PTHR27002">
    <property type="entry name" value="RECEPTOR-LIKE SERINE/THREONINE-PROTEIN KINASE SD1-8"/>
    <property type="match status" value="1"/>
</dbReference>
<gene>
    <name evidence="23" type="ORF">Dsin_027774</name>
</gene>
<evidence type="ECO:0000256" key="14">
    <source>
        <dbReference type="ARBA" id="ARBA00023136"/>
    </source>
</evidence>
<feature type="domain" description="Protein kinase" evidence="20">
    <location>
        <begin position="594"/>
        <end position="872"/>
    </location>
</feature>
<keyword evidence="10" id="KW-0547">Nucleotide-binding</keyword>
<keyword evidence="14" id="KW-0472">Membrane</keyword>
<evidence type="ECO:0000256" key="13">
    <source>
        <dbReference type="ARBA" id="ARBA00022989"/>
    </source>
</evidence>
<keyword evidence="8" id="KW-0732">Signal</keyword>
<dbReference type="SUPFAM" id="SSF56112">
    <property type="entry name" value="Protein kinase-like (PK-like)"/>
    <property type="match status" value="2"/>
</dbReference>
<keyword evidence="6" id="KW-0808">Transferase</keyword>
<dbReference type="InterPro" id="IPR001245">
    <property type="entry name" value="Ser-Thr/Tyr_kinase_cat_dom"/>
</dbReference>
<keyword evidence="5" id="KW-0245">EGF-like domain</keyword>
<dbReference type="Pfam" id="PF01453">
    <property type="entry name" value="B_lectin"/>
    <property type="match status" value="1"/>
</dbReference>
<evidence type="ECO:0000256" key="12">
    <source>
        <dbReference type="ARBA" id="ARBA00022840"/>
    </source>
</evidence>
<evidence type="ECO:0000313" key="24">
    <source>
        <dbReference type="Proteomes" id="UP001281410"/>
    </source>
</evidence>
<dbReference type="GO" id="GO:0005524">
    <property type="term" value="F:ATP binding"/>
    <property type="evidence" value="ECO:0007669"/>
    <property type="project" value="UniProtKB-KW"/>
</dbReference>
<dbReference type="SMART" id="SM00220">
    <property type="entry name" value="S_TKc"/>
    <property type="match status" value="1"/>
</dbReference>
<feature type="domain" description="Bulb-type lectin" evidence="21">
    <location>
        <begin position="94"/>
        <end position="216"/>
    </location>
</feature>
<evidence type="ECO:0000256" key="7">
    <source>
        <dbReference type="ARBA" id="ARBA00022692"/>
    </source>
</evidence>
<evidence type="ECO:0000259" key="22">
    <source>
        <dbReference type="PROSITE" id="PS50948"/>
    </source>
</evidence>
<dbReference type="GO" id="GO:0048544">
    <property type="term" value="P:recognition of pollen"/>
    <property type="evidence" value="ECO:0007669"/>
    <property type="project" value="InterPro"/>
</dbReference>
<dbReference type="InterPro" id="IPR001480">
    <property type="entry name" value="Bulb-type_lectin_dom"/>
</dbReference>
<evidence type="ECO:0000256" key="2">
    <source>
        <dbReference type="ARBA" id="ARBA00012513"/>
    </source>
</evidence>
<dbReference type="Gene3D" id="3.30.200.20">
    <property type="entry name" value="Phosphorylase Kinase, domain 1"/>
    <property type="match status" value="1"/>
</dbReference>
<dbReference type="InterPro" id="IPR011009">
    <property type="entry name" value="Kinase-like_dom_sf"/>
</dbReference>
<reference evidence="23" key="1">
    <citation type="journal article" date="2023" name="Plant J.">
        <title>Genome sequences and population genomics provide insights into the demographic history, inbreeding, and mutation load of two 'living fossil' tree species of Dipteronia.</title>
        <authorList>
            <person name="Feng Y."/>
            <person name="Comes H.P."/>
            <person name="Chen J."/>
            <person name="Zhu S."/>
            <person name="Lu R."/>
            <person name="Zhang X."/>
            <person name="Li P."/>
            <person name="Qiu J."/>
            <person name="Olsen K.M."/>
            <person name="Qiu Y."/>
        </authorList>
    </citation>
    <scope>NUCLEOTIDE SEQUENCE</scope>
    <source>
        <strain evidence="23">NBL</strain>
    </source>
</reference>
<keyword evidence="16" id="KW-0675">Receptor</keyword>
<dbReference type="InterPro" id="IPR000858">
    <property type="entry name" value="S_locus_glycoprot_dom"/>
</dbReference>
<proteinExistence type="predicted"/>
<dbReference type="EMBL" id="JANJYJ010000009">
    <property type="protein sequence ID" value="KAK3188213.1"/>
    <property type="molecule type" value="Genomic_DNA"/>
</dbReference>
<dbReference type="GO" id="GO:0030246">
    <property type="term" value="F:carbohydrate binding"/>
    <property type="evidence" value="ECO:0007669"/>
    <property type="project" value="UniProtKB-KW"/>
</dbReference>
<dbReference type="SMART" id="SM00108">
    <property type="entry name" value="B_lectin"/>
    <property type="match status" value="1"/>
</dbReference>
<accession>A0AAE0DTL5</accession>
<evidence type="ECO:0000259" key="21">
    <source>
        <dbReference type="PROSITE" id="PS50927"/>
    </source>
</evidence>
<dbReference type="InterPro" id="IPR003609">
    <property type="entry name" value="Pan_app"/>
</dbReference>
<evidence type="ECO:0000256" key="18">
    <source>
        <dbReference type="ARBA" id="ARBA00047899"/>
    </source>
</evidence>